<comment type="subcellular location">
    <subcellularLocation>
        <location evidence="1">Nucleus</location>
    </subcellularLocation>
</comment>
<protein>
    <recommendedName>
        <fullName evidence="3">Transcription initiation factor TFIID subunit 4</fullName>
    </recommendedName>
    <alternativeName>
        <fullName evidence="8">TBP-associated factor 4</fullName>
    </alternativeName>
</protein>
<evidence type="ECO:0000256" key="2">
    <source>
        <dbReference type="ARBA" id="ARBA00006178"/>
    </source>
</evidence>
<feature type="region of interest" description="Disordered" evidence="9">
    <location>
        <begin position="192"/>
        <end position="229"/>
    </location>
</feature>
<accession>A0AA39CPZ0</accession>
<keyword evidence="12" id="KW-1185">Reference proteome</keyword>
<feature type="compositionally biased region" description="Basic and acidic residues" evidence="9">
    <location>
        <begin position="457"/>
        <end position="472"/>
    </location>
</feature>
<comment type="caution">
    <text evidence="11">The sequence shown here is derived from an EMBL/GenBank/DDBJ whole genome shotgun (WGS) entry which is preliminary data.</text>
</comment>
<feature type="compositionally biased region" description="Basic and acidic residues" evidence="9">
    <location>
        <begin position="119"/>
        <end position="142"/>
    </location>
</feature>
<feature type="compositionally biased region" description="Pro residues" evidence="9">
    <location>
        <begin position="1"/>
        <end position="15"/>
    </location>
</feature>
<feature type="compositionally biased region" description="Pro residues" evidence="9">
    <location>
        <begin position="33"/>
        <end position="42"/>
    </location>
</feature>
<evidence type="ECO:0000256" key="4">
    <source>
        <dbReference type="ARBA" id="ARBA00023015"/>
    </source>
</evidence>
<feature type="compositionally biased region" description="Basic and acidic residues" evidence="9">
    <location>
        <begin position="528"/>
        <end position="538"/>
    </location>
</feature>
<evidence type="ECO:0000256" key="5">
    <source>
        <dbReference type="ARBA" id="ARBA00023163"/>
    </source>
</evidence>
<evidence type="ECO:0000256" key="7">
    <source>
        <dbReference type="ARBA" id="ARBA00025346"/>
    </source>
</evidence>
<evidence type="ECO:0000313" key="11">
    <source>
        <dbReference type="EMBL" id="KAJ9616330.1"/>
    </source>
</evidence>
<evidence type="ECO:0000313" key="12">
    <source>
        <dbReference type="Proteomes" id="UP001172673"/>
    </source>
</evidence>
<dbReference type="InterPro" id="IPR007900">
    <property type="entry name" value="TAF4_C"/>
</dbReference>
<feature type="compositionally biased region" description="Basic and acidic residues" evidence="9">
    <location>
        <begin position="403"/>
        <end position="413"/>
    </location>
</feature>
<feature type="compositionally biased region" description="Polar residues" evidence="9">
    <location>
        <begin position="72"/>
        <end position="94"/>
    </location>
</feature>
<evidence type="ECO:0000256" key="3">
    <source>
        <dbReference type="ARBA" id="ARBA00017306"/>
    </source>
</evidence>
<feature type="compositionally biased region" description="Basic and acidic residues" evidence="9">
    <location>
        <begin position="216"/>
        <end position="229"/>
    </location>
</feature>
<proteinExistence type="inferred from homology"/>
<dbReference type="EMBL" id="JAPDRK010000001">
    <property type="protein sequence ID" value="KAJ9616330.1"/>
    <property type="molecule type" value="Genomic_DNA"/>
</dbReference>
<keyword evidence="5" id="KW-0804">Transcription</keyword>
<feature type="region of interest" description="Disordered" evidence="9">
    <location>
        <begin position="335"/>
        <end position="546"/>
    </location>
</feature>
<dbReference type="Pfam" id="PF05236">
    <property type="entry name" value="TAF4"/>
    <property type="match status" value="1"/>
</dbReference>
<comment type="function">
    <text evidence="7">Functions as a component of the DNA-binding general transcription factor complex TFIID. Binding of TFIID to a promoter (with or without TATA element) is the initial step in pre-initiation complex (PIC) formation. TFIID plays a key role in the regulation of gene expression by RNA polymerase II through different activities such as transcription activator interaction, core promoter recognition and selectivity, TFIIA and TFIIB interaction, chromatin modification (histone acetylation by TAF1), facilitation of DNA opening and initiation of transcription.</text>
</comment>
<evidence type="ECO:0000256" key="8">
    <source>
        <dbReference type="ARBA" id="ARBA00031747"/>
    </source>
</evidence>
<evidence type="ECO:0000259" key="10">
    <source>
        <dbReference type="Pfam" id="PF05236"/>
    </source>
</evidence>
<dbReference type="GO" id="GO:0005669">
    <property type="term" value="C:transcription factor TFIID complex"/>
    <property type="evidence" value="ECO:0007669"/>
    <property type="project" value="InterPro"/>
</dbReference>
<sequence length="581" mass="62047">MAHSPPVPSRPPLPQNPSSFSRDFSAMNGRPSPLGPQSPPGPMTYSSPSPQAFSPQQYFQPPAAKRPRLSPDVQSPSAVQSFPGTPTGQATTPVGTPFVNGASIPAARAVNLMPPPQRLPDKEDRSHDKGDRSHEKGDRSHENIFAGTGIDLEQESRLLVETDYFGGISTPQSAKGGFQSNNALLSQSGLLGGAGTLQQGQTDGQIRSQEPQPTEEAMKKRLEDRADWEASRHSQNPLWDMFLLGGALNDRIRNIGINEHLVDPQSGVLVNTQKHMPPPTVRVNGLEGATRVIDKGQAILDAGAKGERLSDIMKAISLATKARMTGLLSASARLAKERRQHSNGKIPDEWKDIAVPAKPAPDLPDGAPSPAGSSSLKRTHSQANSEIATPGPIRLVSTLEKMSQTERTAEEARRQKRLRRRTAANDNAAATPAGDSTPDAATAALDAEKRTTKKERKAAETKFTEQQQHKSANEAARMAVAGLLGNRKKGGRTFDWLNAGKGGGSPAGTPGRPLASGPTSTAGTPAPERARAAPKDKQFGQWDEDKDARIQARDVLLVLEGDGRASRSYLRGLSLPEKTDS</sequence>
<feature type="compositionally biased region" description="Polar residues" evidence="9">
    <location>
        <begin position="203"/>
        <end position="212"/>
    </location>
</feature>
<dbReference type="AlphaFoldDB" id="A0AA39CPZ0"/>
<evidence type="ECO:0000256" key="9">
    <source>
        <dbReference type="SAM" id="MobiDB-lite"/>
    </source>
</evidence>
<feature type="domain" description="Transcription initiation factor TFIID component TAF4 C-terminal" evidence="10">
    <location>
        <begin position="309"/>
        <end position="570"/>
    </location>
</feature>
<evidence type="ECO:0000256" key="1">
    <source>
        <dbReference type="ARBA" id="ARBA00004123"/>
    </source>
</evidence>
<feature type="compositionally biased region" description="Low complexity" evidence="9">
    <location>
        <begin position="424"/>
        <end position="433"/>
    </location>
</feature>
<name>A0AA39CPZ0_9EURO</name>
<evidence type="ECO:0000256" key="6">
    <source>
        <dbReference type="ARBA" id="ARBA00023242"/>
    </source>
</evidence>
<comment type="similarity">
    <text evidence="2">Belongs to the TAF4 family.</text>
</comment>
<keyword evidence="6" id="KW-0539">Nucleus</keyword>
<reference evidence="11" key="1">
    <citation type="submission" date="2022-10" db="EMBL/GenBank/DDBJ databases">
        <title>Culturing micro-colonial fungi from biological soil crusts in the Mojave desert and describing Neophaeococcomyces mojavensis, and introducing the new genera and species Taxawa tesnikishii.</title>
        <authorList>
            <person name="Kurbessoian T."/>
            <person name="Stajich J.E."/>
        </authorList>
    </citation>
    <scope>NUCLEOTIDE SEQUENCE</scope>
    <source>
        <strain evidence="11">TK_41</strain>
    </source>
</reference>
<feature type="region of interest" description="Disordered" evidence="9">
    <location>
        <begin position="1"/>
        <end position="144"/>
    </location>
</feature>
<dbReference type="GO" id="GO:0006352">
    <property type="term" value="P:DNA-templated transcription initiation"/>
    <property type="evidence" value="ECO:0007669"/>
    <property type="project" value="InterPro"/>
</dbReference>
<gene>
    <name evidence="11" type="ORF">H2200_000048</name>
</gene>
<organism evidence="11 12">
    <name type="scientific">Cladophialophora chaetospira</name>
    <dbReference type="NCBI Taxonomy" id="386627"/>
    <lineage>
        <taxon>Eukaryota</taxon>
        <taxon>Fungi</taxon>
        <taxon>Dikarya</taxon>
        <taxon>Ascomycota</taxon>
        <taxon>Pezizomycotina</taxon>
        <taxon>Eurotiomycetes</taxon>
        <taxon>Chaetothyriomycetidae</taxon>
        <taxon>Chaetothyriales</taxon>
        <taxon>Herpotrichiellaceae</taxon>
        <taxon>Cladophialophora</taxon>
    </lineage>
</organism>
<dbReference type="Proteomes" id="UP001172673">
    <property type="component" value="Unassembled WGS sequence"/>
</dbReference>
<feature type="compositionally biased region" description="Low complexity" evidence="9">
    <location>
        <begin position="366"/>
        <end position="375"/>
    </location>
</feature>
<keyword evidence="4" id="KW-0805">Transcription regulation</keyword>
<feature type="compositionally biased region" description="Low complexity" evidence="9">
    <location>
        <begin position="45"/>
        <end position="63"/>
    </location>
</feature>